<name>A0A8J6C057_9EUKA</name>
<dbReference type="PANTHER" id="PTHR13374:SF3">
    <property type="entry name" value="DET1 HOMOLOG"/>
    <property type="match status" value="1"/>
</dbReference>
<proteinExistence type="predicted"/>
<dbReference type="GO" id="GO:0016567">
    <property type="term" value="P:protein ubiquitination"/>
    <property type="evidence" value="ECO:0007669"/>
    <property type="project" value="TreeGrafter"/>
</dbReference>
<dbReference type="GO" id="GO:0031461">
    <property type="term" value="C:cullin-RING ubiquitin ligase complex"/>
    <property type="evidence" value="ECO:0007669"/>
    <property type="project" value="TreeGrafter"/>
</dbReference>
<reference evidence="2" key="1">
    <citation type="submission" date="2021-05" db="EMBL/GenBank/DDBJ databases">
        <title>A free-living protist that lacks canonical eukaryotic 1 DNA replication and segregation systems.</title>
        <authorList>
            <person name="Salas-Leiva D.E."/>
            <person name="Tromer E.C."/>
            <person name="Curtis B.A."/>
            <person name="Jerlstrom-Hultqvist J."/>
            <person name="Kolisko M."/>
            <person name="Yi Z."/>
            <person name="Salas-Leiva J.S."/>
            <person name="Gallot-Lavallee L."/>
            <person name="Kops G.J.P.L."/>
            <person name="Archibald J.M."/>
            <person name="Simpson A.G.B."/>
            <person name="Roger A.J."/>
        </authorList>
    </citation>
    <scope>NUCLEOTIDE SEQUENCE</scope>
    <source>
        <strain evidence="2">BICM</strain>
    </source>
</reference>
<dbReference type="GO" id="GO:0005634">
    <property type="term" value="C:nucleus"/>
    <property type="evidence" value="ECO:0007669"/>
    <property type="project" value="TreeGrafter"/>
</dbReference>
<comment type="caution">
    <text evidence="2">The sequence shown here is derived from an EMBL/GenBank/DDBJ whole genome shotgun (WGS) entry which is preliminary data.</text>
</comment>
<evidence type="ECO:0000256" key="1">
    <source>
        <dbReference type="SAM" id="MobiDB-lite"/>
    </source>
</evidence>
<dbReference type="GO" id="GO:1990756">
    <property type="term" value="F:ubiquitin-like ligase-substrate adaptor activity"/>
    <property type="evidence" value="ECO:0007669"/>
    <property type="project" value="TreeGrafter"/>
</dbReference>
<sequence length="749" mass="83343">MRSRSLFRAVHLNSLKPPQRGLPNCSTVQRKLAQHFPPSSSIIHVPTNNVMFKAFSPCGRYVIAYSLTREDVLVYRFLGTSRPDSVSREDLRFSDMFRLEYTKCFVGEGCLLRKDFLIFSPDYEFFVIASTSRSAHQGSSSADNNLECLPCFNTICFRIIRLRDGQQTDKLRLRNDYVQLTFNAGVSLYHNFFSILSLRHQVISISQLHRVGDMVYFKPHVKIPLTTAAMLQAADQPYRAPSRREVFSGLLHQIMAYLYRQLLAEHETACAHTAQLDGLRVVVDGEAGQFQPDRGMSELFSVFHRNSARFRRLVMSKVQQISYRHILVRITAIKDLRDRVALRKDRNGSLSMLLLYDFRKGAITGLYNVNHPSAGAFVYMQHECLLASLAVHYHSNSFTAYTKGKAPMTCSHPIAHTLPLKPERHRIFQQCTTGEQVDPVRLGRLVDMFPASPQTVQTGPWVDPHLYAFDDGQWGGVMRPYPLPQSAINVLPVPSDDDDALLRLPDRTKYGGRPRPPAAMDSLPGFWLHPTGAPSPADLPRTMAEATRNTLVSRFKDVSVSYVMHPHLPVVVSVFHLGPFPLCQSVNFYAGCAVRPVRPHKLGWYRRETANGVTAAVGTKAPIMRTHRAAVTPAPASPSQARLAYRRLAPVSQRARSSEAAGLVSLLDGGQSDAEPVSDSSDSDESGVDLLEIENGENLFYAQGALSGGDSSDFEHGDPRPLGPLISLAPATPPPDAEVGETMFVPHLG</sequence>
<dbReference type="OrthoDB" id="18339at2759"/>
<dbReference type="InterPro" id="IPR019138">
    <property type="entry name" value="De-etiolated_protein_1_Det1"/>
</dbReference>
<evidence type="ECO:0000313" key="2">
    <source>
        <dbReference type="EMBL" id="KAG9396231.1"/>
    </source>
</evidence>
<dbReference type="GO" id="GO:0032436">
    <property type="term" value="P:positive regulation of proteasomal ubiquitin-dependent protein catabolic process"/>
    <property type="evidence" value="ECO:0007669"/>
    <property type="project" value="TreeGrafter"/>
</dbReference>
<evidence type="ECO:0000313" key="3">
    <source>
        <dbReference type="Proteomes" id="UP000717585"/>
    </source>
</evidence>
<gene>
    <name evidence="2" type="ORF">J8273_2583</name>
</gene>
<accession>A0A8J6C057</accession>
<dbReference type="EMBL" id="JAHDYR010000007">
    <property type="protein sequence ID" value="KAG9396231.1"/>
    <property type="molecule type" value="Genomic_DNA"/>
</dbReference>
<organism evidence="2 3">
    <name type="scientific">Carpediemonas membranifera</name>
    <dbReference type="NCBI Taxonomy" id="201153"/>
    <lineage>
        <taxon>Eukaryota</taxon>
        <taxon>Metamonada</taxon>
        <taxon>Carpediemonas-like organisms</taxon>
        <taxon>Carpediemonas</taxon>
    </lineage>
</organism>
<dbReference type="PANTHER" id="PTHR13374">
    <property type="entry name" value="DET1 HOMOLOG DE-ETIOLATED-1 HOMOLOG"/>
    <property type="match status" value="1"/>
</dbReference>
<dbReference type="GO" id="GO:0031625">
    <property type="term" value="F:ubiquitin protein ligase binding"/>
    <property type="evidence" value="ECO:0007669"/>
    <property type="project" value="TreeGrafter"/>
</dbReference>
<dbReference type="AlphaFoldDB" id="A0A8J6C057"/>
<protein>
    <submittedName>
        <fullName evidence="2">De-etiolated protein 1 Det1</fullName>
    </submittedName>
</protein>
<feature type="region of interest" description="Disordered" evidence="1">
    <location>
        <begin position="704"/>
        <end position="739"/>
    </location>
</feature>
<keyword evidence="3" id="KW-1185">Reference proteome</keyword>
<dbReference type="Proteomes" id="UP000717585">
    <property type="component" value="Unassembled WGS sequence"/>
</dbReference>
<dbReference type="Pfam" id="PF09737">
    <property type="entry name" value="Det1"/>
    <property type="match status" value="2"/>
</dbReference>